<dbReference type="RefSeq" id="XP_065964134.1">
    <property type="nucleotide sequence ID" value="XM_066105507.1"/>
</dbReference>
<evidence type="ECO:0000256" key="4">
    <source>
        <dbReference type="ARBA" id="ARBA00023136"/>
    </source>
</evidence>
<evidence type="ECO:0000313" key="9">
    <source>
        <dbReference type="Proteomes" id="UP000245464"/>
    </source>
</evidence>
<evidence type="ECO:0000256" key="5">
    <source>
        <dbReference type="ARBA" id="ARBA00038359"/>
    </source>
</evidence>
<feature type="transmembrane region" description="Helical" evidence="6">
    <location>
        <begin position="177"/>
        <end position="199"/>
    </location>
</feature>
<feature type="transmembrane region" description="Helical" evidence="6">
    <location>
        <begin position="254"/>
        <end position="272"/>
    </location>
</feature>
<dbReference type="PANTHER" id="PTHR33048:SF168">
    <property type="match status" value="1"/>
</dbReference>
<dbReference type="Proteomes" id="UP000245464">
    <property type="component" value="Chromosome 2"/>
</dbReference>
<feature type="transmembrane region" description="Helical" evidence="6">
    <location>
        <begin position="15"/>
        <end position="33"/>
    </location>
</feature>
<evidence type="ECO:0000313" key="8">
    <source>
        <dbReference type="EMBL" id="KAF7574435.1"/>
    </source>
</evidence>
<keyword evidence="3 6" id="KW-1133">Transmembrane helix</keyword>
<evidence type="ECO:0000256" key="6">
    <source>
        <dbReference type="SAM" id="Phobius"/>
    </source>
</evidence>
<dbReference type="PANTHER" id="PTHR33048">
    <property type="entry name" value="PTH11-LIKE INTEGRAL MEMBRANE PROTEIN (AFU_ORTHOLOGUE AFUA_5G11245)"/>
    <property type="match status" value="1"/>
</dbReference>
<feature type="transmembrane region" description="Helical" evidence="6">
    <location>
        <begin position="45"/>
        <end position="67"/>
    </location>
</feature>
<evidence type="ECO:0000256" key="2">
    <source>
        <dbReference type="ARBA" id="ARBA00022692"/>
    </source>
</evidence>
<protein>
    <recommendedName>
        <fullName evidence="7">Rhodopsin domain-containing protein</fullName>
    </recommendedName>
</protein>
<comment type="subcellular location">
    <subcellularLocation>
        <location evidence="1">Membrane</location>
        <topology evidence="1">Multi-pass membrane protein</topology>
    </subcellularLocation>
</comment>
<proteinExistence type="inferred from homology"/>
<comment type="similarity">
    <text evidence="5">Belongs to the SAT4 family.</text>
</comment>
<organism evidence="8 9">
    <name type="scientific">Pyrenophora tritici-repentis</name>
    <dbReference type="NCBI Taxonomy" id="45151"/>
    <lineage>
        <taxon>Eukaryota</taxon>
        <taxon>Fungi</taxon>
        <taxon>Dikarya</taxon>
        <taxon>Ascomycota</taxon>
        <taxon>Pezizomycotina</taxon>
        <taxon>Dothideomycetes</taxon>
        <taxon>Pleosporomycetidae</taxon>
        <taxon>Pleosporales</taxon>
        <taxon>Pleosporineae</taxon>
        <taxon>Pleosporaceae</taxon>
        <taxon>Pyrenophora</taxon>
    </lineage>
</organism>
<evidence type="ECO:0000256" key="1">
    <source>
        <dbReference type="ARBA" id="ARBA00004141"/>
    </source>
</evidence>
<reference evidence="8" key="1">
    <citation type="journal article" date="2018" name="BMC Genomics">
        <title>Comparative genomics of the wheat fungal pathogen Pyrenophora tritici-repentis reveals chromosomal variations and genome plasticity.</title>
        <authorList>
            <person name="Moolhuijzen P."/>
            <person name="See P.T."/>
            <person name="Hane J.K."/>
            <person name="Shi G."/>
            <person name="Liu Z."/>
            <person name="Oliver R.P."/>
            <person name="Moffat C.S."/>
        </authorList>
    </citation>
    <scope>NUCLEOTIDE SEQUENCE [LARGE SCALE GENOMIC DNA]</scope>
    <source>
        <strain evidence="8">M4</strain>
    </source>
</reference>
<keyword evidence="4 6" id="KW-0472">Membrane</keyword>
<dbReference type="GO" id="GO:0016020">
    <property type="term" value="C:membrane"/>
    <property type="evidence" value="ECO:0007669"/>
    <property type="project" value="UniProtKB-SubCell"/>
</dbReference>
<dbReference type="GeneID" id="6340732"/>
<feature type="transmembrane region" description="Helical" evidence="6">
    <location>
        <begin position="220"/>
        <end position="242"/>
    </location>
</feature>
<comment type="caution">
    <text evidence="8">The sequence shown here is derived from an EMBL/GenBank/DDBJ whole genome shotgun (WGS) entry which is preliminary data.</text>
</comment>
<dbReference type="EMBL" id="NQIK02000002">
    <property type="protein sequence ID" value="KAF7574435.1"/>
    <property type="molecule type" value="Genomic_DNA"/>
</dbReference>
<gene>
    <name evidence="8" type="ORF">PtrM4_060580</name>
</gene>
<evidence type="ECO:0000259" key="7">
    <source>
        <dbReference type="Pfam" id="PF20684"/>
    </source>
</evidence>
<dbReference type="InterPro" id="IPR052337">
    <property type="entry name" value="SAT4-like"/>
</dbReference>
<feature type="transmembrane region" description="Helical" evidence="6">
    <location>
        <begin position="134"/>
        <end position="157"/>
    </location>
</feature>
<dbReference type="KEGG" id="ptrr:6340732"/>
<evidence type="ECO:0000256" key="3">
    <source>
        <dbReference type="ARBA" id="ARBA00022989"/>
    </source>
</evidence>
<accession>A0A834VSI6</accession>
<keyword evidence="2 6" id="KW-0812">Transmembrane</keyword>
<dbReference type="Pfam" id="PF20684">
    <property type="entry name" value="Fung_rhodopsin"/>
    <property type="match status" value="1"/>
</dbReference>
<dbReference type="AlphaFoldDB" id="A0A834VSI6"/>
<feature type="domain" description="Rhodopsin" evidence="7">
    <location>
        <begin position="29"/>
        <end position="276"/>
    </location>
</feature>
<feature type="transmembrane region" description="Helical" evidence="6">
    <location>
        <begin position="99"/>
        <end position="122"/>
    </location>
</feature>
<sequence>MIFGLSKYNGLLADAHVICCLIAGLAVALRIFCKIRYNQGVRIDDWCIMAALMLYYTAAGVAIHASIMTFGRLSQSEMIKMMYRQPSRFAQVLPSYRRLIFWALAPAAFAQFACKMSILLFYRRIFFISDRYRMVSLVLMIFTIIWFLIIVVVVLFICRPSLNFWDDKGTPVSQCVHWQAFAYSMLIVDMVIDVFILVLPIRTAMKLHLPRKNRIAVAGIFALGGFVVITNVIRIVFMHLHVEDGEILFNKAELWTSIHLATAILCASMPIYKSLWNSISIGIGGKCFRFVDKVSPCSTFNKRQSAASAHALQEVEPKPASPRDTRLTWNINTVSGASGTSLQGHLLYP</sequence>
<dbReference type="InterPro" id="IPR049326">
    <property type="entry name" value="Rhodopsin_dom_fungi"/>
</dbReference>
<name>A0A834VSI6_9PLEO</name>